<evidence type="ECO:0000259" key="9">
    <source>
        <dbReference type="Pfam" id="PF01565"/>
    </source>
</evidence>
<dbReference type="SUPFAM" id="SSF46548">
    <property type="entry name" value="alpha-helical ferredoxin"/>
    <property type="match status" value="1"/>
</dbReference>
<evidence type="ECO:0000256" key="4">
    <source>
        <dbReference type="ARBA" id="ARBA00022827"/>
    </source>
</evidence>
<dbReference type="SUPFAM" id="SSF55103">
    <property type="entry name" value="FAD-linked oxidases, C-terminal domain"/>
    <property type="match status" value="1"/>
</dbReference>
<dbReference type="InterPro" id="IPR004113">
    <property type="entry name" value="FAD-bd_oxidored_4_C"/>
</dbReference>
<keyword evidence="14" id="KW-1185">Reference proteome</keyword>
<evidence type="ECO:0000256" key="7">
    <source>
        <dbReference type="ARBA" id="ARBA00023014"/>
    </source>
</evidence>
<organism evidence="13 14">
    <name type="scientific">Brevibacterium spongiae</name>
    <dbReference type="NCBI Taxonomy" id="2909672"/>
    <lineage>
        <taxon>Bacteria</taxon>
        <taxon>Bacillati</taxon>
        <taxon>Actinomycetota</taxon>
        <taxon>Actinomycetes</taxon>
        <taxon>Micrococcales</taxon>
        <taxon>Brevibacteriaceae</taxon>
        <taxon>Brevibacterium</taxon>
    </lineage>
</organism>
<feature type="compositionally biased region" description="Basic and acidic residues" evidence="8">
    <location>
        <begin position="946"/>
        <end position="958"/>
    </location>
</feature>
<evidence type="ECO:0000256" key="2">
    <source>
        <dbReference type="ARBA" id="ARBA00022630"/>
    </source>
</evidence>
<name>A0ABY5SPP1_9MICO</name>
<evidence type="ECO:0000259" key="10">
    <source>
        <dbReference type="Pfam" id="PF02754"/>
    </source>
</evidence>
<keyword evidence="6" id="KW-0408">Iron</keyword>
<dbReference type="PANTHER" id="PTHR11748">
    <property type="entry name" value="D-LACTATE DEHYDROGENASE"/>
    <property type="match status" value="1"/>
</dbReference>
<comment type="cofactor">
    <cofactor evidence="1">
        <name>FAD</name>
        <dbReference type="ChEBI" id="CHEBI:57692"/>
    </cofactor>
</comment>
<reference evidence="13" key="1">
    <citation type="submission" date="2022-03" db="EMBL/GenBank/DDBJ databases">
        <title>Brevibacterium spongiae sp. nov., isolated from marine sponge.</title>
        <authorList>
            <person name="Li Z."/>
            <person name="Zhang M."/>
        </authorList>
    </citation>
    <scope>NUCLEOTIDE SEQUENCE</scope>
    <source>
        <strain evidence="13">WHS-Z9</strain>
    </source>
</reference>
<feature type="domain" description="4Fe-4S ferredoxin-type" evidence="12">
    <location>
        <begin position="555"/>
        <end position="634"/>
    </location>
</feature>
<feature type="domain" description="FAD-binding oxidoreductase/transferase type 4 C-terminal" evidence="11">
    <location>
        <begin position="273"/>
        <end position="514"/>
    </location>
</feature>
<dbReference type="PANTHER" id="PTHR11748:SF119">
    <property type="entry name" value="D-2-HYDROXYGLUTARATE DEHYDROGENASE"/>
    <property type="match status" value="1"/>
</dbReference>
<feature type="region of interest" description="Disordered" evidence="8">
    <location>
        <begin position="946"/>
        <end position="972"/>
    </location>
</feature>
<feature type="region of interest" description="Disordered" evidence="8">
    <location>
        <begin position="722"/>
        <end position="745"/>
    </location>
</feature>
<dbReference type="Gene3D" id="3.30.70.2740">
    <property type="match status" value="1"/>
</dbReference>
<keyword evidence="4" id="KW-0274">FAD</keyword>
<evidence type="ECO:0000259" key="12">
    <source>
        <dbReference type="Pfam" id="PF13183"/>
    </source>
</evidence>
<keyword evidence="3" id="KW-0479">Metal-binding</keyword>
<dbReference type="Pfam" id="PF02913">
    <property type="entry name" value="FAD-oxidase_C"/>
    <property type="match status" value="1"/>
</dbReference>
<feature type="domain" description="Cysteine-rich" evidence="10">
    <location>
        <begin position="764"/>
        <end position="837"/>
    </location>
</feature>
<dbReference type="SUPFAM" id="SSF56176">
    <property type="entry name" value="FAD-binding/transporter-associated domain-like"/>
    <property type="match status" value="1"/>
</dbReference>
<dbReference type="InterPro" id="IPR016171">
    <property type="entry name" value="Vanillyl_alc_oxidase_C-sub2"/>
</dbReference>
<dbReference type="InterPro" id="IPR016164">
    <property type="entry name" value="FAD-linked_Oxase-like_C"/>
</dbReference>
<evidence type="ECO:0000256" key="8">
    <source>
        <dbReference type="SAM" id="MobiDB-lite"/>
    </source>
</evidence>
<dbReference type="Pfam" id="PF13183">
    <property type="entry name" value="Fer4_8"/>
    <property type="match status" value="1"/>
</dbReference>
<evidence type="ECO:0000256" key="1">
    <source>
        <dbReference type="ARBA" id="ARBA00001974"/>
    </source>
</evidence>
<proteinExistence type="predicted"/>
<dbReference type="Pfam" id="PF02754">
    <property type="entry name" value="CCG"/>
    <property type="match status" value="1"/>
</dbReference>
<evidence type="ECO:0000256" key="3">
    <source>
        <dbReference type="ARBA" id="ARBA00022723"/>
    </source>
</evidence>
<evidence type="ECO:0000259" key="11">
    <source>
        <dbReference type="Pfam" id="PF02913"/>
    </source>
</evidence>
<dbReference type="Gene3D" id="1.10.45.10">
    <property type="entry name" value="Vanillyl-alcohol Oxidase, Chain A, domain 4"/>
    <property type="match status" value="1"/>
</dbReference>
<evidence type="ECO:0000313" key="14">
    <source>
        <dbReference type="Proteomes" id="UP001064879"/>
    </source>
</evidence>
<sequence length="1019" mass="108146">MTTMAHLTGANRATVDADGSTMTLPSTLAAEFRAAGIRDFSIDDTDRAAYSSDASLFRLVPAAVVFPHDEEEVRSVLAIARRLGVPITSRGAGTSIAGNAIGRGIVLDFSLHMNAVLDLDPDAGSAWVEAGCVHAHLQKQARPHGLRFGPDPSTHTRCTIGGMIGNNACGPRALGYGRTGDNVLALKVMLIDGTVVTLDDSDAAEVFPRLHELVAANLGTIRTNFGTFSRQVSGYGLESLLPENGFDVRRAFAGTEGTWGVVLAAKMRLVREPSFTSAVVLGYADMVAAAHDAPLLRDFPVAACEGLDSRMLDRVIETKGAEAVPTLPEGAGWLVVELTGEDESALTQETQRLIAESKSLDSAVLDAGAAAEVWAIRADGAGLVSRTPDGRDAHAGWEDSAVPVDHLGDYLHDLMELLDEHGLWGIPYGHFGDGCLHMRVDFPLEDPNGPQVMRDFMVAATKLVARHGGSVSGEHGDGRARSELLSLMYTPAALDLFSQVKALFDPQHLLNPGVIVDPDALNESLRLTQLPLRQELPGTLAMAYEGESAGFASAVHRCTGVGKCRADSAASGGTMCPSYQATRDERHSTRGRARVLQEMVSGDLLEPRWDSPEVHEALDLCLSCKACGAECPTGTDMSTYKAEVLYQSYKGKVRPMKHYSLGFLPQLARLVTPVAPVLNRVSGLPGLTTLAKRMAGIDVRRSIPQFAATTFRKWWTTTAEARAESDSPARSAGGALSGAESQTGAAGARPTAEVVLFADSWSNHFAPRILAAAVAVLERAGVRVRVIDQTVCCGLPLISTGQLDAAKANLSETITALDATGDVPIIGVEPSCLATLKDDSRKLLADDASNRVAERVQTLAQYLLSIGAELPDLSGVEALVQPHCHQSAIFGNAADKELLARSGASTEFLGGCCGLAGNFGVEDGHYETSVAVAEVALLPALRKQDARREQASRREQNARPKRTVAAQPREDVAAGEDSALQVVLADGYSCRTQITDLSTADGVSLAELLAWGWGLEPRR</sequence>
<keyword evidence="5" id="KW-0560">Oxidoreductase</keyword>
<dbReference type="InterPro" id="IPR036318">
    <property type="entry name" value="FAD-bd_PCMH-like_sf"/>
</dbReference>
<dbReference type="Gene3D" id="3.30.465.10">
    <property type="match status" value="1"/>
</dbReference>
<evidence type="ECO:0000256" key="5">
    <source>
        <dbReference type="ARBA" id="ARBA00023002"/>
    </source>
</evidence>
<protein>
    <submittedName>
        <fullName evidence="13">FAD-binding oxidoreductase</fullName>
    </submittedName>
</protein>
<dbReference type="InterPro" id="IPR016169">
    <property type="entry name" value="FAD-bd_PCMH_sub2"/>
</dbReference>
<keyword evidence="7" id="KW-0411">Iron-sulfur</keyword>
<accession>A0ABY5SPP1</accession>
<dbReference type="Pfam" id="PF01565">
    <property type="entry name" value="FAD_binding_4"/>
    <property type="match status" value="1"/>
</dbReference>
<keyword evidence="2" id="KW-0285">Flavoprotein</keyword>
<dbReference type="EMBL" id="CP093443">
    <property type="protein sequence ID" value="UVI36525.1"/>
    <property type="molecule type" value="Genomic_DNA"/>
</dbReference>
<dbReference type="InterPro" id="IPR017900">
    <property type="entry name" value="4Fe4S_Fe_S_CS"/>
</dbReference>
<dbReference type="InterPro" id="IPR006094">
    <property type="entry name" value="Oxid_FAD_bind_N"/>
</dbReference>
<gene>
    <name evidence="13" type="ORF">L1F31_02330</name>
</gene>
<dbReference type="Proteomes" id="UP001064879">
    <property type="component" value="Chromosome"/>
</dbReference>
<feature type="domain" description="FAD linked oxidase N-terminal" evidence="9">
    <location>
        <begin position="61"/>
        <end position="198"/>
    </location>
</feature>
<dbReference type="PROSITE" id="PS00198">
    <property type="entry name" value="4FE4S_FER_1"/>
    <property type="match status" value="1"/>
</dbReference>
<dbReference type="InterPro" id="IPR004017">
    <property type="entry name" value="Cys_rich_dom"/>
</dbReference>
<dbReference type="InterPro" id="IPR017896">
    <property type="entry name" value="4Fe4S_Fe-S-bd"/>
</dbReference>
<evidence type="ECO:0000256" key="6">
    <source>
        <dbReference type="ARBA" id="ARBA00023004"/>
    </source>
</evidence>
<evidence type="ECO:0000313" key="13">
    <source>
        <dbReference type="EMBL" id="UVI36525.1"/>
    </source>
</evidence>